<reference evidence="3 4" key="1">
    <citation type="submission" date="2019-01" db="EMBL/GenBank/DDBJ databases">
        <title>Sequencing of cultivated peanut Arachis hypogaea provides insights into genome evolution and oil improvement.</title>
        <authorList>
            <person name="Chen X."/>
        </authorList>
    </citation>
    <scope>NUCLEOTIDE SEQUENCE [LARGE SCALE GENOMIC DNA]</scope>
    <source>
        <strain evidence="4">cv. Fuhuasheng</strain>
        <tissue evidence="3">Leaves</tissue>
    </source>
</reference>
<protein>
    <recommendedName>
        <fullName evidence="5">Structural polyprotein</fullName>
    </recommendedName>
</protein>
<dbReference type="PANTHER" id="PTHR36336">
    <property type="entry name" value="OS09G0560400 PROTEIN"/>
    <property type="match status" value="1"/>
</dbReference>
<evidence type="ECO:0000256" key="1">
    <source>
        <dbReference type="SAM" id="Phobius"/>
    </source>
</evidence>
<feature type="chain" id="PRO_5018988212" description="Structural polyprotein" evidence="2">
    <location>
        <begin position="20"/>
        <end position="225"/>
    </location>
</feature>
<organism evidence="3 4">
    <name type="scientific">Arachis hypogaea</name>
    <name type="common">Peanut</name>
    <dbReference type="NCBI Taxonomy" id="3818"/>
    <lineage>
        <taxon>Eukaryota</taxon>
        <taxon>Viridiplantae</taxon>
        <taxon>Streptophyta</taxon>
        <taxon>Embryophyta</taxon>
        <taxon>Tracheophyta</taxon>
        <taxon>Spermatophyta</taxon>
        <taxon>Magnoliopsida</taxon>
        <taxon>eudicotyledons</taxon>
        <taxon>Gunneridae</taxon>
        <taxon>Pentapetalae</taxon>
        <taxon>rosids</taxon>
        <taxon>fabids</taxon>
        <taxon>Fabales</taxon>
        <taxon>Fabaceae</taxon>
        <taxon>Papilionoideae</taxon>
        <taxon>50 kb inversion clade</taxon>
        <taxon>dalbergioids sensu lato</taxon>
        <taxon>Dalbergieae</taxon>
        <taxon>Pterocarpus clade</taxon>
        <taxon>Arachis</taxon>
    </lineage>
</organism>
<name>A0A444Z689_ARAHY</name>
<keyword evidence="1" id="KW-0812">Transmembrane</keyword>
<keyword evidence="1" id="KW-1133">Transmembrane helix</keyword>
<evidence type="ECO:0008006" key="5">
    <source>
        <dbReference type="Google" id="ProtNLM"/>
    </source>
</evidence>
<keyword evidence="1" id="KW-0472">Membrane</keyword>
<accession>A0A444Z689</accession>
<comment type="caution">
    <text evidence="3">The sequence shown here is derived from an EMBL/GenBank/DDBJ whole genome shotgun (WGS) entry which is preliminary data.</text>
</comment>
<dbReference type="AlphaFoldDB" id="A0A444Z689"/>
<dbReference type="PANTHER" id="PTHR36336:SF1">
    <property type="entry name" value="OS09G0560400 PROTEIN"/>
    <property type="match status" value="1"/>
</dbReference>
<dbReference type="STRING" id="3818.A0A444Z689"/>
<gene>
    <name evidence="3" type="ORF">Ahy_B05g078063</name>
</gene>
<keyword evidence="2" id="KW-0732">Signal</keyword>
<sequence>MNSANSPLVLPFLFFLVTSFFHDPPFRASAQKTDWINKENQNGNEFGERRGRVLMSFKEKPSGSNVTFECTPSGPCVPCLYSEKGDEKYRCGETGYRIPFKCLEIKDTTKGKEKINPREGRSLFEFSNNIEMSDELSHASGEFTTTQSHRHLLDDSSASDNKSQAYITYRSCIPPASGEKLSVLNFEAIMLFLLAISGSFIYLRKKKAVSVSGYTAVRSQTNSRF</sequence>
<feature type="signal peptide" evidence="2">
    <location>
        <begin position="1"/>
        <end position="19"/>
    </location>
</feature>
<feature type="transmembrane region" description="Helical" evidence="1">
    <location>
        <begin position="183"/>
        <end position="203"/>
    </location>
</feature>
<dbReference type="OrthoDB" id="2019675at2759"/>
<dbReference type="EMBL" id="SDMP01000015">
    <property type="protein sequence ID" value="RYR09678.1"/>
    <property type="molecule type" value="Genomic_DNA"/>
</dbReference>
<evidence type="ECO:0000313" key="3">
    <source>
        <dbReference type="EMBL" id="RYR09678.1"/>
    </source>
</evidence>
<dbReference type="Gramene" id="arahy.Tifrunner.gnm2.ann2.Ah15g207400.1">
    <property type="protein sequence ID" value="arahy.Tifrunner.gnm2.ann2.Ah15g207400.1-CDS"/>
    <property type="gene ID" value="arahy.Tifrunner.gnm2.ann2.Ah15g207400"/>
</dbReference>
<evidence type="ECO:0000256" key="2">
    <source>
        <dbReference type="SAM" id="SignalP"/>
    </source>
</evidence>
<evidence type="ECO:0000313" key="4">
    <source>
        <dbReference type="Proteomes" id="UP000289738"/>
    </source>
</evidence>
<dbReference type="Proteomes" id="UP000289738">
    <property type="component" value="Chromosome B05"/>
</dbReference>
<keyword evidence="4" id="KW-1185">Reference proteome</keyword>
<proteinExistence type="predicted"/>